<reference evidence="4" key="1">
    <citation type="submission" date="2018-06" db="EMBL/GenBank/DDBJ databases">
        <authorList>
            <person name="Zhirakovskaya E."/>
        </authorList>
    </citation>
    <scope>NUCLEOTIDE SEQUENCE</scope>
</reference>
<keyword evidence="4" id="KW-0645">Protease</keyword>
<accession>A0A3B0R5J0</accession>
<dbReference type="Gene3D" id="3.40.630.10">
    <property type="entry name" value="Zn peptidases"/>
    <property type="match status" value="1"/>
</dbReference>
<dbReference type="AlphaFoldDB" id="A0A3B0R5J0"/>
<evidence type="ECO:0000313" key="4">
    <source>
        <dbReference type="EMBL" id="VAV88480.1"/>
    </source>
</evidence>
<keyword evidence="4" id="KW-0378">Hydrolase</keyword>
<feature type="domain" description="DUF2172" evidence="1">
    <location>
        <begin position="68"/>
        <end position="158"/>
    </location>
</feature>
<dbReference type="EMBL" id="UOEE01000066">
    <property type="protein sequence ID" value="VAV88480.1"/>
    <property type="molecule type" value="Genomic_DNA"/>
</dbReference>
<name>A0A3B0R5J0_9ZZZZ</name>
<dbReference type="PIRSF" id="PIRSF015244">
    <property type="entry name" value="UCP015244"/>
    <property type="match status" value="1"/>
</dbReference>
<dbReference type="InterPro" id="IPR032622">
    <property type="entry name" value="UCP01524_HTH"/>
</dbReference>
<dbReference type="InterPro" id="IPR036388">
    <property type="entry name" value="WH-like_DNA-bd_sf"/>
</dbReference>
<feature type="domain" description="DUF4910" evidence="3">
    <location>
        <begin position="17"/>
        <end position="357"/>
    </location>
</feature>
<dbReference type="Pfam" id="PF16221">
    <property type="entry name" value="HTH_47"/>
    <property type="match status" value="1"/>
</dbReference>
<organism evidence="4">
    <name type="scientific">hydrothermal vent metagenome</name>
    <dbReference type="NCBI Taxonomy" id="652676"/>
    <lineage>
        <taxon>unclassified sequences</taxon>
        <taxon>metagenomes</taxon>
        <taxon>ecological metagenomes</taxon>
    </lineage>
</organism>
<dbReference type="Gene3D" id="3.50.30.90">
    <property type="match status" value="1"/>
</dbReference>
<dbReference type="CDD" id="cd05644">
    <property type="entry name" value="M28_like"/>
    <property type="match status" value="1"/>
</dbReference>
<gene>
    <name evidence="4" type="ORF">MNBD_ALPHA06-1707</name>
</gene>
<dbReference type="Pfam" id="PF16254">
    <property type="entry name" value="DUF4910"/>
    <property type="match status" value="1"/>
</dbReference>
<dbReference type="InterPro" id="IPR032610">
    <property type="entry name" value="DUF2172"/>
</dbReference>
<proteinExistence type="predicted"/>
<dbReference type="Gene3D" id="1.10.10.10">
    <property type="entry name" value="Winged helix-like DNA-binding domain superfamily/Winged helix DNA-binding domain"/>
    <property type="match status" value="1"/>
</dbReference>
<evidence type="ECO:0000259" key="2">
    <source>
        <dbReference type="Pfam" id="PF16221"/>
    </source>
</evidence>
<dbReference type="SUPFAM" id="SSF53187">
    <property type="entry name" value="Zn-dependent exopeptidases"/>
    <property type="match status" value="1"/>
</dbReference>
<protein>
    <submittedName>
        <fullName evidence="4">Protein containing aminopeptidase domain</fullName>
    </submittedName>
</protein>
<evidence type="ECO:0000259" key="3">
    <source>
        <dbReference type="Pfam" id="PF16254"/>
    </source>
</evidence>
<feature type="domain" description="UCP01524 winged helix-turn-helix" evidence="2">
    <location>
        <begin position="358"/>
        <end position="432"/>
    </location>
</feature>
<keyword evidence="4" id="KW-0031">Aminopeptidase</keyword>
<dbReference type="GO" id="GO:0004177">
    <property type="term" value="F:aminopeptidase activity"/>
    <property type="evidence" value="ECO:0007669"/>
    <property type="project" value="UniProtKB-KW"/>
</dbReference>
<dbReference type="Pfam" id="PF09940">
    <property type="entry name" value="DUF2172"/>
    <property type="match status" value="1"/>
</dbReference>
<dbReference type="InterPro" id="IPR012353">
    <property type="entry name" value="UCP015244"/>
</dbReference>
<evidence type="ECO:0000259" key="1">
    <source>
        <dbReference type="Pfam" id="PF09940"/>
    </source>
</evidence>
<sequence>MSDFLDHDARHAGQQMHTLAGQLFPINRSLTGAGVRETLGIIKQQIPDLQLHEVKTASQCFDWTIPPEWNVKEAWVEDPDGRRIIDFAQHNLHLVGYSIPVDKEMELDELQTHLHSLPEQPDAIPYITSYYQERWGFCLTHNQRETLQPGKYRVKIDAELNPKGVMNYADLLLPGASKEEILLSTYICHPSMANNELSGPMVATWLAKWLQSAPRAFSYRVVFIPETIGSIQYLSRHLAHLQTHVVAGFNLTCMGDERCFSYLPSRDGNTLSDRVAKHVLGHLDPDYIRYTWMDRGSDERQYCAPGVDLPIASIMRSKFHEYPEYHTSLDDLTLVTPNGLAGGYLALRRALEVIEGNRVWRGTTICEPQMGKRGLYSTLGTRAPEAATRVRMHILSLADGNHDLIQMAERIKLPVWELLPFVQELAEHGLLEEVR</sequence>
<dbReference type="InterPro" id="IPR032589">
    <property type="entry name" value="DUF4910"/>
</dbReference>